<proteinExistence type="predicted"/>
<dbReference type="Proteomes" id="UP000256869">
    <property type="component" value="Unassembled WGS sequence"/>
</dbReference>
<dbReference type="AlphaFoldDB" id="A0A3D9I4R2"/>
<dbReference type="RefSeq" id="WP_181907512.1">
    <property type="nucleotide sequence ID" value="NZ_QRDY01000012.1"/>
</dbReference>
<evidence type="ECO:0000313" key="1">
    <source>
        <dbReference type="EMBL" id="RED56747.1"/>
    </source>
</evidence>
<evidence type="ECO:0000313" key="2">
    <source>
        <dbReference type="Proteomes" id="UP000256869"/>
    </source>
</evidence>
<accession>A0A3D9I4R2</accession>
<organism evidence="1 2">
    <name type="scientific">Cohnella lupini</name>
    <dbReference type="NCBI Taxonomy" id="1294267"/>
    <lineage>
        <taxon>Bacteria</taxon>
        <taxon>Bacillati</taxon>
        <taxon>Bacillota</taxon>
        <taxon>Bacilli</taxon>
        <taxon>Bacillales</taxon>
        <taxon>Paenibacillaceae</taxon>
        <taxon>Cohnella</taxon>
    </lineage>
</organism>
<comment type="caution">
    <text evidence="1">The sequence shown here is derived from an EMBL/GenBank/DDBJ whole genome shotgun (WGS) entry which is preliminary data.</text>
</comment>
<reference evidence="1 2" key="1">
    <citation type="submission" date="2018-07" db="EMBL/GenBank/DDBJ databases">
        <title>Genomic Encyclopedia of Type Strains, Phase III (KMG-III): the genomes of soil and plant-associated and newly described type strains.</title>
        <authorList>
            <person name="Whitman W."/>
        </authorList>
    </citation>
    <scope>NUCLEOTIDE SEQUENCE [LARGE SCALE GENOMIC DNA]</scope>
    <source>
        <strain evidence="1 2">CECT 8236</strain>
    </source>
</reference>
<gene>
    <name evidence="1" type="ORF">DFP95_11238</name>
</gene>
<protein>
    <submittedName>
        <fullName evidence="1">Uncharacterized protein</fullName>
    </submittedName>
</protein>
<sequence length="53" mass="6234">MLIHEYSTYKIWESDQQERGIRLSRLVDARDVRATPSRHTWLGLLLSKLSGLH</sequence>
<keyword evidence="2" id="KW-1185">Reference proteome</keyword>
<dbReference type="EMBL" id="QRDY01000012">
    <property type="protein sequence ID" value="RED56747.1"/>
    <property type="molecule type" value="Genomic_DNA"/>
</dbReference>
<name>A0A3D9I4R2_9BACL</name>